<dbReference type="GO" id="GO:0005829">
    <property type="term" value="C:cytosol"/>
    <property type="evidence" value="ECO:0007669"/>
    <property type="project" value="TreeGrafter"/>
</dbReference>
<dbReference type="Pfam" id="PF19303">
    <property type="entry name" value="Anticodon_3"/>
    <property type="match status" value="1"/>
</dbReference>
<dbReference type="GO" id="GO:0005524">
    <property type="term" value="F:ATP binding"/>
    <property type="evidence" value="ECO:0007669"/>
    <property type="project" value="UniProtKB-KW"/>
</dbReference>
<name>A0A542XH68_SALAC</name>
<evidence type="ECO:0000256" key="10">
    <source>
        <dbReference type="ARBA" id="ARBA00047364"/>
    </source>
</evidence>
<dbReference type="Pfam" id="PF07883">
    <property type="entry name" value="Cupin_2"/>
    <property type="match status" value="1"/>
</dbReference>
<dbReference type="EMBL" id="BOQM01000023">
    <property type="protein sequence ID" value="GIM86403.1"/>
    <property type="molecule type" value="Genomic_DNA"/>
</dbReference>
<accession>A0A542XH68</accession>
<feature type="domain" description="Methionyl/Leucyl tRNA synthetase" evidence="13">
    <location>
        <begin position="128"/>
        <end position="505"/>
    </location>
</feature>
<dbReference type="Gene3D" id="2.60.120.10">
    <property type="entry name" value="Jelly Rolls"/>
    <property type="match status" value="1"/>
</dbReference>
<protein>
    <recommendedName>
        <fullName evidence="9">Methionyl-tRNA synthetase</fullName>
    </recommendedName>
</protein>
<comment type="catalytic activity">
    <reaction evidence="10">
        <text>tRNA(Met) + L-methionine + ATP = L-methionyl-tRNA(Met) + AMP + diphosphate</text>
        <dbReference type="Rhea" id="RHEA:13481"/>
        <dbReference type="Rhea" id="RHEA-COMP:9667"/>
        <dbReference type="Rhea" id="RHEA-COMP:9698"/>
        <dbReference type="ChEBI" id="CHEBI:30616"/>
        <dbReference type="ChEBI" id="CHEBI:33019"/>
        <dbReference type="ChEBI" id="CHEBI:57844"/>
        <dbReference type="ChEBI" id="CHEBI:78442"/>
        <dbReference type="ChEBI" id="CHEBI:78530"/>
        <dbReference type="ChEBI" id="CHEBI:456215"/>
        <dbReference type="EC" id="6.1.1.10"/>
    </reaction>
</comment>
<gene>
    <name evidence="16" type="ORF">FB564_0199</name>
    <name evidence="15" type="ORF">Sar04_31390</name>
</gene>
<reference evidence="15 18" key="2">
    <citation type="submission" date="2021-03" db="EMBL/GenBank/DDBJ databases">
        <title>Whole genome shotgun sequence of Salinispora arenicola NBRC 105043.</title>
        <authorList>
            <person name="Komaki H."/>
            <person name="Tamura T."/>
        </authorList>
    </citation>
    <scope>NUCLEOTIDE SEQUENCE [LARGE SCALE GENOMIC DNA]</scope>
    <source>
        <strain evidence="15 18">NBRC 105043</strain>
    </source>
</reference>
<keyword evidence="18" id="KW-1185">Reference proteome</keyword>
<keyword evidence="6 11" id="KW-0067">ATP-binding</keyword>
<dbReference type="SUPFAM" id="SSF47323">
    <property type="entry name" value="Anticodon-binding domain of a subclass of class I aminoacyl-tRNA synthetases"/>
    <property type="match status" value="1"/>
</dbReference>
<evidence type="ECO:0000259" key="12">
    <source>
        <dbReference type="Pfam" id="PF07883"/>
    </source>
</evidence>
<dbReference type="AlphaFoldDB" id="A0A542XH68"/>
<dbReference type="InterPro" id="IPR014710">
    <property type="entry name" value="RmlC-like_jellyroll"/>
</dbReference>
<comment type="subcellular location">
    <subcellularLocation>
        <location evidence="1">Cytoplasm</location>
    </subcellularLocation>
</comment>
<dbReference type="Gene3D" id="2.20.28.20">
    <property type="entry name" value="Methionyl-tRNA synthetase, Zn-domain"/>
    <property type="match status" value="1"/>
</dbReference>
<keyword evidence="5 11" id="KW-0547">Nucleotide-binding</keyword>
<dbReference type="GO" id="GO:0006431">
    <property type="term" value="P:methionyl-tRNA aminoacylation"/>
    <property type="evidence" value="ECO:0007669"/>
    <property type="project" value="TreeGrafter"/>
</dbReference>
<keyword evidence="7 11" id="KW-0648">Protein biosynthesis</keyword>
<dbReference type="SUPFAM" id="SSF51182">
    <property type="entry name" value="RmlC-like cupins"/>
    <property type="match status" value="1"/>
</dbReference>
<dbReference type="InterPro" id="IPR009080">
    <property type="entry name" value="tRNAsynth_Ia_anticodon-bd"/>
</dbReference>
<proteinExistence type="inferred from homology"/>
<reference evidence="16 17" key="1">
    <citation type="submission" date="2019-06" db="EMBL/GenBank/DDBJ databases">
        <title>Sequencing the genomes of 1000 actinobacteria strains.</title>
        <authorList>
            <person name="Klenk H.-P."/>
        </authorList>
    </citation>
    <scope>NUCLEOTIDE SEQUENCE [LARGE SCALE GENOMIC DNA]</scope>
    <source>
        <strain evidence="16 17">DSM 44819</strain>
    </source>
</reference>
<dbReference type="RefSeq" id="WP_018802075.1">
    <property type="nucleotide sequence ID" value="NZ_BOQM01000023.1"/>
</dbReference>
<dbReference type="InterPro" id="IPR041872">
    <property type="entry name" value="Anticodon_Met"/>
</dbReference>
<dbReference type="PROSITE" id="PS00178">
    <property type="entry name" value="AA_TRNA_LIGASE_I"/>
    <property type="match status" value="1"/>
</dbReference>
<evidence type="ECO:0000256" key="9">
    <source>
        <dbReference type="ARBA" id="ARBA00030904"/>
    </source>
</evidence>
<dbReference type="InterPro" id="IPR023458">
    <property type="entry name" value="Met-tRNA_ligase_1"/>
</dbReference>
<evidence type="ECO:0000256" key="11">
    <source>
        <dbReference type="RuleBase" id="RU363039"/>
    </source>
</evidence>
<evidence type="ECO:0000313" key="15">
    <source>
        <dbReference type="EMBL" id="GIM86403.1"/>
    </source>
</evidence>
<dbReference type="GeneID" id="93769566"/>
<dbReference type="SUPFAM" id="SSF52374">
    <property type="entry name" value="Nucleotidylyl transferase"/>
    <property type="match status" value="1"/>
</dbReference>
<dbReference type="Proteomes" id="UP000677457">
    <property type="component" value="Unassembled WGS sequence"/>
</dbReference>
<feature type="domain" description="Methionyl-tRNA synthetase anticodon-binding" evidence="14">
    <location>
        <begin position="525"/>
        <end position="661"/>
    </location>
</feature>
<keyword evidence="8 11" id="KW-0030">Aminoacyl-tRNA synthetase</keyword>
<evidence type="ECO:0000256" key="5">
    <source>
        <dbReference type="ARBA" id="ARBA00022741"/>
    </source>
</evidence>
<evidence type="ECO:0000256" key="6">
    <source>
        <dbReference type="ARBA" id="ARBA00022840"/>
    </source>
</evidence>
<dbReference type="GO" id="GO:0004825">
    <property type="term" value="F:methionine-tRNA ligase activity"/>
    <property type="evidence" value="ECO:0007669"/>
    <property type="project" value="UniProtKB-EC"/>
</dbReference>
<dbReference type="EMBL" id="VFOL01000001">
    <property type="protein sequence ID" value="TQL35174.1"/>
    <property type="molecule type" value="Genomic_DNA"/>
</dbReference>
<dbReference type="InterPro" id="IPR029038">
    <property type="entry name" value="MetRS_Zn"/>
</dbReference>
<keyword evidence="4 11" id="KW-0436">Ligase</keyword>
<comment type="similarity">
    <text evidence="2">Belongs to the class-I aminoacyl-tRNA synthetase family. MetG type 1 subfamily.</text>
</comment>
<feature type="domain" description="Cupin type-2" evidence="12">
    <location>
        <begin position="33"/>
        <end position="97"/>
    </location>
</feature>
<comment type="caution">
    <text evidence="16">The sequence shown here is derived from an EMBL/GenBank/DDBJ whole genome shotgun (WGS) entry which is preliminary data.</text>
</comment>
<evidence type="ECO:0000256" key="8">
    <source>
        <dbReference type="ARBA" id="ARBA00023146"/>
    </source>
</evidence>
<dbReference type="Gene3D" id="1.10.730.10">
    <property type="entry name" value="Isoleucyl-tRNA Synthetase, Domain 1"/>
    <property type="match status" value="1"/>
</dbReference>
<dbReference type="InterPro" id="IPR011051">
    <property type="entry name" value="RmlC_Cupin_sf"/>
</dbReference>
<evidence type="ECO:0000256" key="4">
    <source>
        <dbReference type="ARBA" id="ARBA00022598"/>
    </source>
</evidence>
<keyword evidence="3" id="KW-0963">Cytoplasm</keyword>
<dbReference type="Gene3D" id="3.40.50.620">
    <property type="entry name" value="HUPs"/>
    <property type="match status" value="1"/>
</dbReference>
<evidence type="ECO:0000259" key="13">
    <source>
        <dbReference type="Pfam" id="PF09334"/>
    </source>
</evidence>
<evidence type="ECO:0000259" key="14">
    <source>
        <dbReference type="Pfam" id="PF19303"/>
    </source>
</evidence>
<dbReference type="InterPro" id="IPR015413">
    <property type="entry name" value="Methionyl/Leucyl_tRNA_Synth"/>
</dbReference>
<evidence type="ECO:0000313" key="16">
    <source>
        <dbReference type="EMBL" id="TQL35174.1"/>
    </source>
</evidence>
<evidence type="ECO:0000256" key="7">
    <source>
        <dbReference type="ARBA" id="ARBA00022917"/>
    </source>
</evidence>
<dbReference type="InterPro" id="IPR014729">
    <property type="entry name" value="Rossmann-like_a/b/a_fold"/>
</dbReference>
<dbReference type="PANTHER" id="PTHR45765:SF1">
    <property type="entry name" value="METHIONINE--TRNA LIGASE, CYTOPLASMIC"/>
    <property type="match status" value="1"/>
</dbReference>
<evidence type="ECO:0000256" key="1">
    <source>
        <dbReference type="ARBA" id="ARBA00004496"/>
    </source>
</evidence>
<evidence type="ECO:0000313" key="18">
    <source>
        <dbReference type="Proteomes" id="UP000677457"/>
    </source>
</evidence>
<evidence type="ECO:0000256" key="2">
    <source>
        <dbReference type="ARBA" id="ARBA00008258"/>
    </source>
</evidence>
<dbReference type="InterPro" id="IPR013096">
    <property type="entry name" value="Cupin_2"/>
</dbReference>
<organism evidence="16 17">
    <name type="scientific">Salinispora arenicola</name>
    <dbReference type="NCBI Taxonomy" id="168697"/>
    <lineage>
        <taxon>Bacteria</taxon>
        <taxon>Bacillati</taxon>
        <taxon>Actinomycetota</taxon>
        <taxon>Actinomycetes</taxon>
        <taxon>Micromonosporales</taxon>
        <taxon>Micromonosporaceae</taxon>
        <taxon>Salinispora</taxon>
    </lineage>
</organism>
<dbReference type="Proteomes" id="UP000315983">
    <property type="component" value="Unassembled WGS sequence"/>
</dbReference>
<evidence type="ECO:0000256" key="3">
    <source>
        <dbReference type="ARBA" id="ARBA00022490"/>
    </source>
</evidence>
<dbReference type="Pfam" id="PF09334">
    <property type="entry name" value="tRNA-synt_1g"/>
    <property type="match status" value="1"/>
</dbReference>
<sequence>MIFSKYDPDLLEPAFGIGMSDVEGLGTGAGWGRVAPGGASTSHQHDETEFFVVVAGEGEFVVDGRRHPARPGTLALFEPFESHVLENTGDDDLVFLTQYWRDTGRALISAGNNERLAFGDRPVFVFSTPPTPNGDLHLGHLSGPYLGADAFVRFQRMNGTEAWHLTGSDDYQSYVVNTARREGRAPAETAARYSAEIAQTLAMMDINPDQYTVTDTEPGYRQGLRNFFSQVIASGRATVTERDALFDGESGRYLYEADVRGGCPGCGESTSGNICEECGEPNTVVDLRQPRSNESDAEPRRAPLARWSLPLHQFRDEVSTHHSLGRVPARLRELGDRLFARPVLDIPLSHPADWGVPPAEKDVDDQVIWVWPEMSYGFLHGIEALGARLGRGWQAAVPEQDWKIVHFFGYDNSFYHAVLYPVLYRLAHPGWQPDIDYHVNEFYLLEGEKFSTSRRHAIWGKEILDEDTVDAVRYFLSRTRPEAERTNFRRADFRSVLHDTLIGTWQRWLNDLGARIARHYDGKAPDAGIWTPEHSAFLARLGGRLDAVTGCLRADGFSLNQAAAELDALVAETLRFVGREARTARSAGWQDEARTAVALELAAARLLASVATPLMPRFAGHLATALGLPKPTEWPQAVELVPPGSAVCLATTVFFRPTTEQAGNEDRGSDR</sequence>
<dbReference type="PANTHER" id="PTHR45765">
    <property type="entry name" value="METHIONINE--TRNA LIGASE"/>
    <property type="match status" value="1"/>
</dbReference>
<evidence type="ECO:0000313" key="17">
    <source>
        <dbReference type="Proteomes" id="UP000315983"/>
    </source>
</evidence>
<dbReference type="InterPro" id="IPR001412">
    <property type="entry name" value="aa-tRNA-synth_I_CS"/>
</dbReference>